<comment type="caution">
    <text evidence="1">The sequence shown here is derived from an EMBL/GenBank/DDBJ whole genome shotgun (WGS) entry which is preliminary data.</text>
</comment>
<sequence>MSLEIILQLTLQRLMGHHRENQIRVYQFEQSEDHLQGLIGCLIWTQIKFDTDSCVTSWFDNSQKEVSSSFDIGDKEAKRKLEVTDGVGRMLTSRILILRNLEQSKEEIINTVDFCTRNVY</sequence>
<gene>
    <name evidence="1" type="ORF">MKW98_028155</name>
</gene>
<dbReference type="EMBL" id="JAJJMB010008071">
    <property type="protein sequence ID" value="KAI3926019.1"/>
    <property type="molecule type" value="Genomic_DNA"/>
</dbReference>
<protein>
    <submittedName>
        <fullName evidence="1">Uncharacterized protein</fullName>
    </submittedName>
</protein>
<dbReference type="Proteomes" id="UP001202328">
    <property type="component" value="Unassembled WGS sequence"/>
</dbReference>
<keyword evidence="2" id="KW-1185">Reference proteome</keyword>
<dbReference type="AlphaFoldDB" id="A0AAD4XK92"/>
<name>A0AAD4XK92_9MAGN</name>
<accession>A0AAD4XK92</accession>
<evidence type="ECO:0000313" key="1">
    <source>
        <dbReference type="EMBL" id="KAI3926019.1"/>
    </source>
</evidence>
<organism evidence="1 2">
    <name type="scientific">Papaver atlanticum</name>
    <dbReference type="NCBI Taxonomy" id="357466"/>
    <lineage>
        <taxon>Eukaryota</taxon>
        <taxon>Viridiplantae</taxon>
        <taxon>Streptophyta</taxon>
        <taxon>Embryophyta</taxon>
        <taxon>Tracheophyta</taxon>
        <taxon>Spermatophyta</taxon>
        <taxon>Magnoliopsida</taxon>
        <taxon>Ranunculales</taxon>
        <taxon>Papaveraceae</taxon>
        <taxon>Papaveroideae</taxon>
        <taxon>Papaver</taxon>
    </lineage>
</organism>
<reference evidence="1" key="1">
    <citation type="submission" date="2022-04" db="EMBL/GenBank/DDBJ databases">
        <title>A functionally conserved STORR gene fusion in Papaver species that diverged 16.8 million years ago.</title>
        <authorList>
            <person name="Catania T."/>
        </authorList>
    </citation>
    <scope>NUCLEOTIDE SEQUENCE</scope>
    <source>
        <strain evidence="1">S-188037</strain>
    </source>
</reference>
<proteinExistence type="predicted"/>
<evidence type="ECO:0000313" key="2">
    <source>
        <dbReference type="Proteomes" id="UP001202328"/>
    </source>
</evidence>